<comment type="similarity">
    <text evidence="2 9">Belongs to the MGMT family.</text>
</comment>
<evidence type="ECO:0000256" key="9">
    <source>
        <dbReference type="HAMAP-Rule" id="MF_00772"/>
    </source>
</evidence>
<dbReference type="InterPro" id="IPR036388">
    <property type="entry name" value="WH-like_DNA-bd_sf"/>
</dbReference>
<evidence type="ECO:0000313" key="13">
    <source>
        <dbReference type="Proteomes" id="UP000238730"/>
    </source>
</evidence>
<evidence type="ECO:0000256" key="6">
    <source>
        <dbReference type="ARBA" id="ARBA00022763"/>
    </source>
</evidence>
<comment type="function">
    <text evidence="9">Involved in the cellular defense against the biological effects of O6-methylguanine (O6-MeG) and O4-methylthymine (O4-MeT) in DNA. Repairs the methylated nucleobase in DNA by stoichiometrically transferring the methyl group to a cysteine residue in the enzyme. This is a suicide reaction: the enzyme is irreversibly inactivated.</text>
</comment>
<dbReference type="PANTHER" id="PTHR10815">
    <property type="entry name" value="METHYLATED-DNA--PROTEIN-CYSTEINE METHYLTRANSFERASE"/>
    <property type="match status" value="1"/>
</dbReference>
<name>A0A2S7VJM7_PHOAN</name>
<feature type="active site" description="Nucleophile; methyl group acceptor" evidence="9">
    <location>
        <position position="128"/>
    </location>
</feature>
<dbReference type="RefSeq" id="WP_105061805.1">
    <property type="nucleotide sequence ID" value="NZ_MSCJ01000003.1"/>
</dbReference>
<keyword evidence="6 9" id="KW-0227">DNA damage</keyword>
<dbReference type="GO" id="GO:0005737">
    <property type="term" value="C:cytoplasm"/>
    <property type="evidence" value="ECO:0007669"/>
    <property type="project" value="UniProtKB-SubCell"/>
</dbReference>
<feature type="domain" description="Methylguanine DNA methyltransferase ribonuclease-like" evidence="11">
    <location>
        <begin position="6"/>
        <end position="72"/>
    </location>
</feature>
<comment type="catalytic activity">
    <reaction evidence="1 9">
        <text>a 4-O-methyl-thymidine in DNA + L-cysteinyl-[protein] = a thymidine in DNA + S-methyl-L-cysteinyl-[protein]</text>
        <dbReference type="Rhea" id="RHEA:53428"/>
        <dbReference type="Rhea" id="RHEA-COMP:10131"/>
        <dbReference type="Rhea" id="RHEA-COMP:10132"/>
        <dbReference type="Rhea" id="RHEA-COMP:13555"/>
        <dbReference type="Rhea" id="RHEA-COMP:13556"/>
        <dbReference type="ChEBI" id="CHEBI:29950"/>
        <dbReference type="ChEBI" id="CHEBI:82612"/>
        <dbReference type="ChEBI" id="CHEBI:137386"/>
        <dbReference type="ChEBI" id="CHEBI:137387"/>
        <dbReference type="EC" id="2.1.1.63"/>
    </reaction>
</comment>
<dbReference type="GO" id="GO:0003908">
    <property type="term" value="F:methylated-DNA-[protein]-cysteine S-methyltransferase activity"/>
    <property type="evidence" value="ECO:0007669"/>
    <property type="project" value="UniProtKB-UniRule"/>
</dbReference>
<gene>
    <name evidence="12" type="ORF">BTO08_17025</name>
</gene>
<dbReference type="PROSITE" id="PS00374">
    <property type="entry name" value="MGMT"/>
    <property type="match status" value="1"/>
</dbReference>
<dbReference type="SUPFAM" id="SSF53155">
    <property type="entry name" value="Methylated DNA-protein cysteine methyltransferase domain"/>
    <property type="match status" value="1"/>
</dbReference>
<feature type="domain" description="Methylated-DNA-[protein]-cysteine S-methyltransferase DNA binding" evidence="10">
    <location>
        <begin position="77"/>
        <end position="156"/>
    </location>
</feature>
<dbReference type="HAMAP" id="MF_00772">
    <property type="entry name" value="OGT"/>
    <property type="match status" value="1"/>
</dbReference>
<dbReference type="InterPro" id="IPR014048">
    <property type="entry name" value="MethylDNA_cys_MeTrfase_DNA-bd"/>
</dbReference>
<dbReference type="EMBL" id="MSCJ01000003">
    <property type="protein sequence ID" value="PQJ61962.1"/>
    <property type="molecule type" value="Genomic_DNA"/>
</dbReference>
<keyword evidence="5 9" id="KW-0808">Transferase</keyword>
<keyword evidence="7 9" id="KW-0234">DNA repair</keyword>
<dbReference type="InterPro" id="IPR036217">
    <property type="entry name" value="MethylDNA_cys_MeTrfase_DNAb"/>
</dbReference>
<dbReference type="EC" id="2.1.1.63" evidence="9"/>
<evidence type="ECO:0000256" key="7">
    <source>
        <dbReference type="ARBA" id="ARBA00023204"/>
    </source>
</evidence>
<comment type="caution">
    <text evidence="12">The sequence shown here is derived from an EMBL/GenBank/DDBJ whole genome shotgun (WGS) entry which is preliminary data.</text>
</comment>
<dbReference type="AlphaFoldDB" id="A0A2S7VJM7"/>
<dbReference type="CDD" id="cd06445">
    <property type="entry name" value="ATase"/>
    <property type="match status" value="1"/>
</dbReference>
<dbReference type="Gene3D" id="1.10.10.10">
    <property type="entry name" value="Winged helix-like DNA-binding domain superfamily/Winged helix DNA-binding domain"/>
    <property type="match status" value="1"/>
</dbReference>
<keyword evidence="3 9" id="KW-0963">Cytoplasm</keyword>
<protein>
    <recommendedName>
        <fullName evidence="9">Methylated-DNA--protein-cysteine methyltransferase</fullName>
        <ecNumber evidence="9">2.1.1.63</ecNumber>
    </recommendedName>
    <alternativeName>
        <fullName evidence="9">6-O-methylguanine-DNA methyltransferase</fullName>
        <shortName evidence="9">MGMT</shortName>
    </alternativeName>
    <alternativeName>
        <fullName evidence="9">O-6-methylguanine-DNA-alkyltransferase</fullName>
    </alternativeName>
</protein>
<dbReference type="NCBIfam" id="TIGR00589">
    <property type="entry name" value="ogt"/>
    <property type="match status" value="1"/>
</dbReference>
<dbReference type="GO" id="GO:0032259">
    <property type="term" value="P:methylation"/>
    <property type="evidence" value="ECO:0007669"/>
    <property type="project" value="UniProtKB-KW"/>
</dbReference>
<comment type="miscellaneous">
    <text evidence="9">This enzyme catalyzes only one turnover and therefore is not strictly catalytic. According to one definition, an enzyme is a biocatalyst that acts repeatedly and over many reaction cycles.</text>
</comment>
<dbReference type="PANTHER" id="PTHR10815:SF5">
    <property type="entry name" value="METHYLATED-DNA--PROTEIN-CYSTEINE METHYLTRANSFERASE"/>
    <property type="match status" value="1"/>
</dbReference>
<evidence type="ECO:0000313" key="12">
    <source>
        <dbReference type="EMBL" id="PQJ61962.1"/>
    </source>
</evidence>
<dbReference type="InterPro" id="IPR036631">
    <property type="entry name" value="MGMT_N_sf"/>
</dbReference>
<evidence type="ECO:0000256" key="2">
    <source>
        <dbReference type="ARBA" id="ARBA00008711"/>
    </source>
</evidence>
<dbReference type="Proteomes" id="UP000238730">
    <property type="component" value="Unassembled WGS sequence"/>
</dbReference>
<evidence type="ECO:0000256" key="5">
    <source>
        <dbReference type="ARBA" id="ARBA00022679"/>
    </source>
</evidence>
<dbReference type="InterPro" id="IPR001497">
    <property type="entry name" value="MethylDNA_cys_MeTrfase_AS"/>
</dbReference>
<comment type="catalytic activity">
    <reaction evidence="8 9">
        <text>a 6-O-methyl-2'-deoxyguanosine in DNA + L-cysteinyl-[protein] = S-methyl-L-cysteinyl-[protein] + a 2'-deoxyguanosine in DNA</text>
        <dbReference type="Rhea" id="RHEA:24000"/>
        <dbReference type="Rhea" id="RHEA-COMP:10131"/>
        <dbReference type="Rhea" id="RHEA-COMP:10132"/>
        <dbReference type="Rhea" id="RHEA-COMP:11367"/>
        <dbReference type="Rhea" id="RHEA-COMP:11368"/>
        <dbReference type="ChEBI" id="CHEBI:29950"/>
        <dbReference type="ChEBI" id="CHEBI:82612"/>
        <dbReference type="ChEBI" id="CHEBI:85445"/>
        <dbReference type="ChEBI" id="CHEBI:85448"/>
        <dbReference type="EC" id="2.1.1.63"/>
    </reaction>
</comment>
<evidence type="ECO:0000259" key="10">
    <source>
        <dbReference type="Pfam" id="PF01035"/>
    </source>
</evidence>
<proteinExistence type="inferred from homology"/>
<dbReference type="Pfam" id="PF01035">
    <property type="entry name" value="DNA_binding_1"/>
    <property type="match status" value="1"/>
</dbReference>
<evidence type="ECO:0000256" key="3">
    <source>
        <dbReference type="ARBA" id="ARBA00022490"/>
    </source>
</evidence>
<dbReference type="InterPro" id="IPR023546">
    <property type="entry name" value="MGMT"/>
</dbReference>
<dbReference type="FunFam" id="1.10.10.10:FF:000214">
    <property type="entry name" value="Methylated-DNA--protein-cysteine methyltransferase"/>
    <property type="match status" value="1"/>
</dbReference>
<dbReference type="OrthoDB" id="9811249at2"/>
<keyword evidence="4 9" id="KW-0489">Methyltransferase</keyword>
<dbReference type="InterPro" id="IPR008332">
    <property type="entry name" value="MethylG_MeTrfase_N"/>
</dbReference>
<accession>A0A2S7VJM7</accession>
<evidence type="ECO:0000256" key="4">
    <source>
        <dbReference type="ARBA" id="ARBA00022603"/>
    </source>
</evidence>
<comment type="subcellular location">
    <subcellularLocation>
        <location evidence="9">Cytoplasm</location>
    </subcellularLocation>
</comment>
<evidence type="ECO:0000256" key="1">
    <source>
        <dbReference type="ARBA" id="ARBA00001286"/>
    </source>
</evidence>
<evidence type="ECO:0000256" key="8">
    <source>
        <dbReference type="ARBA" id="ARBA00049348"/>
    </source>
</evidence>
<organism evidence="12 13">
    <name type="scientific">Photobacterium angustum</name>
    <dbReference type="NCBI Taxonomy" id="661"/>
    <lineage>
        <taxon>Bacteria</taxon>
        <taxon>Pseudomonadati</taxon>
        <taxon>Pseudomonadota</taxon>
        <taxon>Gammaproteobacteria</taxon>
        <taxon>Vibrionales</taxon>
        <taxon>Vibrionaceae</taxon>
        <taxon>Photobacterium</taxon>
    </lineage>
</organism>
<evidence type="ECO:0000259" key="11">
    <source>
        <dbReference type="Pfam" id="PF02870"/>
    </source>
</evidence>
<dbReference type="Gene3D" id="3.30.160.70">
    <property type="entry name" value="Methylated DNA-protein cysteine methyltransferase domain"/>
    <property type="match status" value="1"/>
</dbReference>
<dbReference type="SUPFAM" id="SSF46767">
    <property type="entry name" value="Methylated DNA-protein cysteine methyltransferase, C-terminal domain"/>
    <property type="match status" value="1"/>
</dbReference>
<reference evidence="12 13" key="1">
    <citation type="submission" date="2016-12" db="EMBL/GenBank/DDBJ databases">
        <title>Diversity of luminous bacteria.</title>
        <authorList>
            <person name="Yoshizawa S."/>
            <person name="Kogure K."/>
        </authorList>
    </citation>
    <scope>NUCLEOTIDE SEQUENCE [LARGE SCALE GENOMIC DNA]</scope>
    <source>
        <strain evidence="12 13">LC1-200</strain>
    </source>
</reference>
<dbReference type="GO" id="GO:0006307">
    <property type="term" value="P:DNA alkylation repair"/>
    <property type="evidence" value="ECO:0007669"/>
    <property type="project" value="UniProtKB-UniRule"/>
</dbReference>
<dbReference type="Pfam" id="PF02870">
    <property type="entry name" value="Methyltransf_1N"/>
    <property type="match status" value="1"/>
</dbReference>
<sequence length="159" mass="17836">MDIFFKHIDSPLGQMTITANDNALLSVWFESHTIPSLHHAIFKPDHAILLQCEEQLAEYFSGNRKQFSVPLSFQGTQFQERVWQTLTTIPYGQTWHYQQLANAIDNPNACRAVGSANGKNTLSVIVPCHRVITKSGNLGGYAGGNHIKQQLLALEKQFK</sequence>